<reference evidence="1" key="1">
    <citation type="submission" date="2023-11" db="EMBL/GenBank/DDBJ databases">
        <authorList>
            <person name="Poullet M."/>
        </authorList>
    </citation>
    <scope>NUCLEOTIDE SEQUENCE</scope>
    <source>
        <strain evidence="1">E1834</strain>
    </source>
</reference>
<organism evidence="1 2">
    <name type="scientific">Meloidogyne enterolobii</name>
    <name type="common">Root-knot nematode worm</name>
    <name type="synonym">Meloidogyne mayaguensis</name>
    <dbReference type="NCBI Taxonomy" id="390850"/>
    <lineage>
        <taxon>Eukaryota</taxon>
        <taxon>Metazoa</taxon>
        <taxon>Ecdysozoa</taxon>
        <taxon>Nematoda</taxon>
        <taxon>Chromadorea</taxon>
        <taxon>Rhabditida</taxon>
        <taxon>Tylenchina</taxon>
        <taxon>Tylenchomorpha</taxon>
        <taxon>Tylenchoidea</taxon>
        <taxon>Meloidogynidae</taxon>
        <taxon>Meloidogyninae</taxon>
        <taxon>Meloidogyne</taxon>
    </lineage>
</organism>
<evidence type="ECO:0000313" key="1">
    <source>
        <dbReference type="EMBL" id="CAK5121757.1"/>
    </source>
</evidence>
<comment type="caution">
    <text evidence="1">The sequence shown here is derived from an EMBL/GenBank/DDBJ whole genome shotgun (WGS) entry which is preliminary data.</text>
</comment>
<name>A0ACB1B7M0_MELEN</name>
<sequence>MGVVHFKIICASVLMGPDWWLKTAFEQIYADGIWNFQLKELYINMVIPVGNAFSFLIAFPYVASKFILLFVGE</sequence>
<keyword evidence="2" id="KW-1185">Reference proteome</keyword>
<evidence type="ECO:0000313" key="2">
    <source>
        <dbReference type="Proteomes" id="UP001497535"/>
    </source>
</evidence>
<dbReference type="Proteomes" id="UP001497535">
    <property type="component" value="Unassembled WGS sequence"/>
</dbReference>
<protein>
    <submittedName>
        <fullName evidence="1">Uncharacterized protein</fullName>
    </submittedName>
</protein>
<accession>A0ACB1B7M0</accession>
<gene>
    <name evidence="1" type="ORF">MENTE1834_LOCUS47101</name>
</gene>
<dbReference type="EMBL" id="CAVMJV010000183">
    <property type="protein sequence ID" value="CAK5121757.1"/>
    <property type="molecule type" value="Genomic_DNA"/>
</dbReference>
<proteinExistence type="predicted"/>